<dbReference type="STRING" id="1300347.I601_1456"/>
<feature type="chain" id="PRO_5008388397" description="Gram-positive cocci surface proteins LPxTG domain-containing protein" evidence="3">
    <location>
        <begin position="28"/>
        <end position="415"/>
    </location>
</feature>
<feature type="region of interest" description="Disordered" evidence="1">
    <location>
        <begin position="49"/>
        <end position="70"/>
    </location>
</feature>
<keyword evidence="2" id="KW-0472">Membrane</keyword>
<keyword evidence="5" id="KW-1185">Reference proteome</keyword>
<keyword evidence="2" id="KW-1133">Transmembrane helix</keyword>
<evidence type="ECO:0000256" key="2">
    <source>
        <dbReference type="SAM" id="Phobius"/>
    </source>
</evidence>
<dbReference type="PATRIC" id="fig|1300347.3.peg.1456"/>
<proteinExistence type="predicted"/>
<evidence type="ECO:0000313" key="5">
    <source>
        <dbReference type="Proteomes" id="UP000077868"/>
    </source>
</evidence>
<evidence type="ECO:0000256" key="3">
    <source>
        <dbReference type="SAM" id="SignalP"/>
    </source>
</evidence>
<organism evidence="4 5">
    <name type="scientific">Nocardioides dokdonensis FR1436</name>
    <dbReference type="NCBI Taxonomy" id="1300347"/>
    <lineage>
        <taxon>Bacteria</taxon>
        <taxon>Bacillati</taxon>
        <taxon>Actinomycetota</taxon>
        <taxon>Actinomycetes</taxon>
        <taxon>Propionibacteriales</taxon>
        <taxon>Nocardioidaceae</taxon>
        <taxon>Nocardioides</taxon>
    </lineage>
</organism>
<dbReference type="AlphaFoldDB" id="A0A1A9GJP8"/>
<accession>A0A1A9GJP8</accession>
<protein>
    <recommendedName>
        <fullName evidence="6">Gram-positive cocci surface proteins LPxTG domain-containing protein</fullName>
    </recommendedName>
</protein>
<feature type="region of interest" description="Disordered" evidence="1">
    <location>
        <begin position="343"/>
        <end position="379"/>
    </location>
</feature>
<feature type="compositionally biased region" description="Pro residues" evidence="1">
    <location>
        <begin position="354"/>
        <end position="370"/>
    </location>
</feature>
<dbReference type="EMBL" id="CP015079">
    <property type="protein sequence ID" value="ANH37892.1"/>
    <property type="molecule type" value="Genomic_DNA"/>
</dbReference>
<name>A0A1A9GJP8_9ACTN</name>
<feature type="transmembrane region" description="Helical" evidence="2">
    <location>
        <begin position="388"/>
        <end position="409"/>
    </location>
</feature>
<dbReference type="KEGG" id="ndk:I601_1456"/>
<evidence type="ECO:0008006" key="6">
    <source>
        <dbReference type="Google" id="ProtNLM"/>
    </source>
</evidence>
<keyword evidence="2" id="KW-0812">Transmembrane</keyword>
<evidence type="ECO:0000313" key="4">
    <source>
        <dbReference type="EMBL" id="ANH37892.1"/>
    </source>
</evidence>
<keyword evidence="3" id="KW-0732">Signal</keyword>
<feature type="signal peptide" evidence="3">
    <location>
        <begin position="1"/>
        <end position="27"/>
    </location>
</feature>
<gene>
    <name evidence="4" type="ORF">I601_1456</name>
</gene>
<sequence>MTRTPVRGLALLATSGLLALSAAPATAATPVAQAEATALTLTIASTPTDSGAFSSTHDGDDESTAGSNQPAISAATGQRFIQVGTLAQDARTSVKNRLGYAEACSGLAGDGAVVAGVGEGGCLTPGQNVRLDAGTVDLSGLRIVKAEFLAGLDQALQDALAPVLDQLLPALSDGLEQALTGLGDLGVFLDAGVIQSQCTAGPGTSAGDAQIVDAAAYVEVGGTRVDLVALPVNPAPNTKVVTDLGVVVQEVLDAVRTELETAIDGALGPLTAVVDGAEVLAEALGQVGEQLAPLEDNVLDITLNKQTQIAKDEIEVTALDLAVLPAAQEFDVELLSAAIGTSHCGPTGKVGTPDPEPTPDPTKPPAPVPTSVPAGVETAAAPGDGMGLAGNLSLGALLALAGAAGVASWRRSLRG</sequence>
<dbReference type="Proteomes" id="UP000077868">
    <property type="component" value="Chromosome"/>
</dbReference>
<reference evidence="4 5" key="1">
    <citation type="submission" date="2016-03" db="EMBL/GenBank/DDBJ databases">
        <title>Complete genome sequence of a soil Actinobacterium, Nocardioides dokdonensis FR1436.</title>
        <authorList>
            <person name="Kwon S.-K."/>
            <person name="Kim K."/>
            <person name="Kim J.F."/>
        </authorList>
    </citation>
    <scope>NUCLEOTIDE SEQUENCE [LARGE SCALE GENOMIC DNA]</scope>
    <source>
        <strain evidence="4 5">FR1436</strain>
    </source>
</reference>
<dbReference type="OrthoDB" id="3785666at2"/>
<evidence type="ECO:0000256" key="1">
    <source>
        <dbReference type="SAM" id="MobiDB-lite"/>
    </source>
</evidence>
<dbReference type="RefSeq" id="WP_068107785.1">
    <property type="nucleotide sequence ID" value="NZ_CP015079.1"/>
</dbReference>